<accession>A0A229S8A7</accession>
<protein>
    <submittedName>
        <fullName evidence="1">Uncharacterized protein</fullName>
    </submittedName>
</protein>
<dbReference type="RefSeq" id="WP_093935226.1">
    <property type="nucleotide sequence ID" value="NZ_NMQT01000066.1"/>
</dbReference>
<evidence type="ECO:0000313" key="1">
    <source>
        <dbReference type="EMBL" id="OXM54824.1"/>
    </source>
</evidence>
<name>A0A229S8A7_9PSEU</name>
<dbReference type="Proteomes" id="UP000215223">
    <property type="component" value="Unassembled WGS sequence"/>
</dbReference>
<keyword evidence="2" id="KW-1185">Reference proteome</keyword>
<sequence length="72" mass="7319">MPSGVQRSACQGTPVPLIPVAEPEPAPAGRGNVVIRGDLYLVGRANPAGTASRVAAPSELQRTGIEDSTVVL</sequence>
<gene>
    <name evidence="1" type="ORF">CFP71_19120</name>
</gene>
<dbReference type="EMBL" id="NMQT01000066">
    <property type="protein sequence ID" value="OXM54824.1"/>
    <property type="molecule type" value="Genomic_DNA"/>
</dbReference>
<organism evidence="1 2">
    <name type="scientific">Amycolatopsis thailandensis</name>
    <dbReference type="NCBI Taxonomy" id="589330"/>
    <lineage>
        <taxon>Bacteria</taxon>
        <taxon>Bacillati</taxon>
        <taxon>Actinomycetota</taxon>
        <taxon>Actinomycetes</taxon>
        <taxon>Pseudonocardiales</taxon>
        <taxon>Pseudonocardiaceae</taxon>
        <taxon>Amycolatopsis</taxon>
    </lineage>
</organism>
<comment type="caution">
    <text evidence="1">The sequence shown here is derived from an EMBL/GenBank/DDBJ whole genome shotgun (WGS) entry which is preliminary data.</text>
</comment>
<reference evidence="1 2" key="1">
    <citation type="submission" date="2017-07" db="EMBL/GenBank/DDBJ databases">
        <title>Amycolatopsis thailandensis Genome sequencing and assembly.</title>
        <authorList>
            <person name="Kaur N."/>
            <person name="Mayilraj S."/>
        </authorList>
    </citation>
    <scope>NUCLEOTIDE SEQUENCE [LARGE SCALE GENOMIC DNA]</scope>
    <source>
        <strain evidence="1 2">JCM 16380</strain>
    </source>
</reference>
<proteinExistence type="predicted"/>
<evidence type="ECO:0000313" key="2">
    <source>
        <dbReference type="Proteomes" id="UP000215223"/>
    </source>
</evidence>
<dbReference type="AlphaFoldDB" id="A0A229S8A7"/>